<dbReference type="InterPro" id="IPR017896">
    <property type="entry name" value="4Fe4S_Fe-S-bd"/>
</dbReference>
<dbReference type="Pfam" id="PF00037">
    <property type="entry name" value="Fer4"/>
    <property type="match status" value="1"/>
</dbReference>
<dbReference type="PROSITE" id="PS51379">
    <property type="entry name" value="4FE4S_FER_2"/>
    <property type="match status" value="1"/>
</dbReference>
<gene>
    <name evidence="2" type="ORF">S06H3_35488</name>
</gene>
<reference evidence="2" key="1">
    <citation type="journal article" date="2014" name="Front. Microbiol.">
        <title>High frequency of phylogenetically diverse reductive dehalogenase-homologous genes in deep subseafloor sedimentary metagenomes.</title>
        <authorList>
            <person name="Kawai M."/>
            <person name="Futagami T."/>
            <person name="Toyoda A."/>
            <person name="Takaki Y."/>
            <person name="Nishi S."/>
            <person name="Hori S."/>
            <person name="Arai W."/>
            <person name="Tsubouchi T."/>
            <person name="Morono Y."/>
            <person name="Uchiyama I."/>
            <person name="Ito T."/>
            <person name="Fujiyama A."/>
            <person name="Inagaki F."/>
            <person name="Takami H."/>
        </authorList>
    </citation>
    <scope>NUCLEOTIDE SEQUENCE</scope>
    <source>
        <strain evidence="2">Expedition CK06-06</strain>
    </source>
</reference>
<sequence length="84" mass="9356">MKTQFMKAASLALQNKINKLKLRAFKAVTDLSKCKSCGTCIKICPLKIREFGLDGKAVTVGLCFGCNIRTRKCPNNAIDLYVYH</sequence>
<dbReference type="EMBL" id="BARV01021410">
    <property type="protein sequence ID" value="GAI23382.1"/>
    <property type="molecule type" value="Genomic_DNA"/>
</dbReference>
<proteinExistence type="predicted"/>
<evidence type="ECO:0000259" key="1">
    <source>
        <dbReference type="PROSITE" id="PS51379"/>
    </source>
</evidence>
<dbReference type="PROSITE" id="PS00198">
    <property type="entry name" value="4FE4S_FER_1"/>
    <property type="match status" value="1"/>
</dbReference>
<organism evidence="2">
    <name type="scientific">marine sediment metagenome</name>
    <dbReference type="NCBI Taxonomy" id="412755"/>
    <lineage>
        <taxon>unclassified sequences</taxon>
        <taxon>metagenomes</taxon>
        <taxon>ecological metagenomes</taxon>
    </lineage>
</organism>
<dbReference type="AlphaFoldDB" id="X1LVG6"/>
<dbReference type="InterPro" id="IPR017900">
    <property type="entry name" value="4Fe4S_Fe_S_CS"/>
</dbReference>
<dbReference type="Gene3D" id="3.30.70.20">
    <property type="match status" value="1"/>
</dbReference>
<dbReference type="SUPFAM" id="SSF54862">
    <property type="entry name" value="4Fe-4S ferredoxins"/>
    <property type="match status" value="1"/>
</dbReference>
<name>X1LVG6_9ZZZZ</name>
<evidence type="ECO:0000313" key="2">
    <source>
        <dbReference type="EMBL" id="GAI23382.1"/>
    </source>
</evidence>
<feature type="domain" description="4Fe-4S ferredoxin-type" evidence="1">
    <location>
        <begin position="25"/>
        <end position="54"/>
    </location>
</feature>
<protein>
    <recommendedName>
        <fullName evidence="1">4Fe-4S ferredoxin-type domain-containing protein</fullName>
    </recommendedName>
</protein>
<accession>X1LVG6</accession>
<comment type="caution">
    <text evidence="2">The sequence shown here is derived from an EMBL/GenBank/DDBJ whole genome shotgun (WGS) entry which is preliminary data.</text>
</comment>
<feature type="non-terminal residue" evidence="2">
    <location>
        <position position="84"/>
    </location>
</feature>